<keyword evidence="3" id="KW-1185">Reference proteome</keyword>
<dbReference type="InterPro" id="IPR036291">
    <property type="entry name" value="NAD(P)-bd_dom_sf"/>
</dbReference>
<dbReference type="RefSeq" id="WP_116208442.1">
    <property type="nucleotide sequence ID" value="NZ_QUNR01000003.1"/>
</dbReference>
<protein>
    <submittedName>
        <fullName evidence="2">Nucleoside-diphosphate-sugar epimerase</fullName>
    </submittedName>
</protein>
<organism evidence="2 3">
    <name type="scientific">Paraperlucidibaca baekdonensis</name>
    <dbReference type="NCBI Taxonomy" id="748120"/>
    <lineage>
        <taxon>Bacteria</taxon>
        <taxon>Pseudomonadati</taxon>
        <taxon>Pseudomonadota</taxon>
        <taxon>Gammaproteobacteria</taxon>
        <taxon>Moraxellales</taxon>
        <taxon>Moraxellaceae</taxon>
        <taxon>Paraperlucidibaca</taxon>
    </lineage>
</organism>
<dbReference type="InterPro" id="IPR001509">
    <property type="entry name" value="Epimerase_deHydtase"/>
</dbReference>
<dbReference type="OrthoDB" id="9801056at2"/>
<accession>A0A3E0H3F9</accession>
<dbReference type="AlphaFoldDB" id="A0A3E0H3F9"/>
<dbReference type="SUPFAM" id="SSF51735">
    <property type="entry name" value="NAD(P)-binding Rossmann-fold domains"/>
    <property type="match status" value="1"/>
</dbReference>
<dbReference type="Gene3D" id="3.40.50.720">
    <property type="entry name" value="NAD(P)-binding Rossmann-like Domain"/>
    <property type="match status" value="1"/>
</dbReference>
<evidence type="ECO:0000259" key="1">
    <source>
        <dbReference type="Pfam" id="PF01370"/>
    </source>
</evidence>
<sequence length="338" mass="36574">MTTLCITGIGGFIGLAMAQRALELGWQVQGIDISAQAASRAQAMGVPVVVGGINDREALADAMQAADVVFHTAAIVEEDGAREDYERINVEGTRTVCEVARDVGVTRLVHLSSVMVYGFDFPPEISESGPLDGQGNVYNDTKLDSERVAMRFNDPEHGFGVIVIRPGDVYGPGSMPWVVRPIELLKQGVFMLPDFGRGVINHVHVENLIDGVLLAIKHDACGEAFNLTDGLATPTRVFFQTHALIAGKRLPIAPTWLLKSTLMALGPIYRALGKKPPASPEAMKFLLRKHRYSIAKAQRLLGYAPRIRLSEGMADLLADATLNPNKPVAKAKPILKGY</sequence>
<evidence type="ECO:0000313" key="2">
    <source>
        <dbReference type="EMBL" id="REH37839.1"/>
    </source>
</evidence>
<reference evidence="2 3" key="1">
    <citation type="submission" date="2018-08" db="EMBL/GenBank/DDBJ databases">
        <title>Genomic Encyclopedia of Type Strains, Phase IV (KMG-IV): sequencing the most valuable type-strain genomes for metagenomic binning, comparative biology and taxonomic classification.</title>
        <authorList>
            <person name="Goeker M."/>
        </authorList>
    </citation>
    <scope>NUCLEOTIDE SEQUENCE [LARGE SCALE GENOMIC DNA]</scope>
    <source>
        <strain evidence="2 3">DSM 26022</strain>
    </source>
</reference>
<dbReference type="Proteomes" id="UP000256774">
    <property type="component" value="Unassembled WGS sequence"/>
</dbReference>
<gene>
    <name evidence="2" type="ORF">DFR26_1623</name>
</gene>
<dbReference type="PANTHER" id="PTHR43245">
    <property type="entry name" value="BIFUNCTIONAL POLYMYXIN RESISTANCE PROTEIN ARNA"/>
    <property type="match status" value="1"/>
</dbReference>
<proteinExistence type="predicted"/>
<dbReference type="EMBL" id="QUNR01000003">
    <property type="protein sequence ID" value="REH37839.1"/>
    <property type="molecule type" value="Genomic_DNA"/>
</dbReference>
<dbReference type="InterPro" id="IPR050177">
    <property type="entry name" value="Lipid_A_modif_metabolic_enz"/>
</dbReference>
<feature type="domain" description="NAD-dependent epimerase/dehydratase" evidence="1">
    <location>
        <begin position="5"/>
        <end position="227"/>
    </location>
</feature>
<dbReference type="Pfam" id="PF01370">
    <property type="entry name" value="Epimerase"/>
    <property type="match status" value="1"/>
</dbReference>
<evidence type="ECO:0000313" key="3">
    <source>
        <dbReference type="Proteomes" id="UP000256774"/>
    </source>
</evidence>
<comment type="caution">
    <text evidence="2">The sequence shown here is derived from an EMBL/GenBank/DDBJ whole genome shotgun (WGS) entry which is preliminary data.</text>
</comment>
<name>A0A3E0H3F9_9GAMM</name>